<dbReference type="Proteomes" id="UP000325785">
    <property type="component" value="Chromosome"/>
</dbReference>
<dbReference type="PATRIC" id="fig|540747.5.peg.1719"/>
<feature type="domain" description="Putative DNA-binding" evidence="2">
    <location>
        <begin position="5"/>
        <end position="95"/>
    </location>
</feature>
<gene>
    <name evidence="4" type="ORF">RIdsm_03338</name>
    <name evidence="3" type="ORF">XM52_19815</name>
</gene>
<protein>
    <recommendedName>
        <fullName evidence="2">Putative DNA-binding domain-containing protein</fullName>
    </recommendedName>
</protein>
<sequence>MTLSQTTFHDALLDSTQPVPDGLSDGQGRPAGRRFSVYRNNVAAGLTDALETSFPAIAKLIGQENFRKVAGTFLRQHPPQNPMMMTYGADFPAFLETFQPLQPLGYLPDVARLEQALRIAYHAADARPIDPAILQTLPPDALAGARFTLAPATQIIPSRWPIHAIWAFNMEDGPKPQPGPQTVLITRPDYDPQMTPVTPGTAAFITALQSGETLSDATDTATTTDPGFALTPALSLLLETQAITDIRRGDT</sequence>
<feature type="region of interest" description="Disordered" evidence="1">
    <location>
        <begin position="1"/>
        <end position="31"/>
    </location>
</feature>
<dbReference type="Pfam" id="PF09836">
    <property type="entry name" value="DUF2063"/>
    <property type="match status" value="1"/>
</dbReference>
<dbReference type="KEGG" id="rid:RIdsm_03338"/>
<dbReference type="STRING" id="540747.SAMN04488031_1017"/>
<dbReference type="InterPro" id="IPR044922">
    <property type="entry name" value="DUF2063_N_sf"/>
</dbReference>
<evidence type="ECO:0000313" key="5">
    <source>
        <dbReference type="Proteomes" id="UP000051401"/>
    </source>
</evidence>
<dbReference type="EMBL" id="LAXI01000015">
    <property type="protein sequence ID" value="KRS16304.1"/>
    <property type="molecule type" value="Genomic_DNA"/>
</dbReference>
<keyword evidence="5" id="KW-1185">Reference proteome</keyword>
<reference evidence="4 6" key="2">
    <citation type="submission" date="2018-08" db="EMBL/GenBank/DDBJ databases">
        <title>Genetic Globetrotter - A new plasmid hitch-hiking vast phylogenetic and geographic distances.</title>
        <authorList>
            <person name="Vollmers J."/>
            <person name="Petersen J."/>
        </authorList>
    </citation>
    <scope>NUCLEOTIDE SEQUENCE [LARGE SCALE GENOMIC DNA]</scope>
    <source>
        <strain evidence="4 6">DSM 26383</strain>
    </source>
</reference>
<proteinExistence type="predicted"/>
<evidence type="ECO:0000313" key="6">
    <source>
        <dbReference type="Proteomes" id="UP000325785"/>
    </source>
</evidence>
<name>A0A0T5P5F9_9RHOB</name>
<reference evidence="3 5" key="1">
    <citation type="submission" date="2015-04" db="EMBL/GenBank/DDBJ databases">
        <title>The draft genome sequence of Roseovarius indicus B108T.</title>
        <authorList>
            <person name="Li G."/>
            <person name="Lai Q."/>
            <person name="Shao Z."/>
            <person name="Yan P."/>
        </authorList>
    </citation>
    <scope>NUCLEOTIDE SEQUENCE [LARGE SCALE GENOMIC DNA]</scope>
    <source>
        <strain evidence="3 5">B108</strain>
    </source>
</reference>
<dbReference type="Proteomes" id="UP000051401">
    <property type="component" value="Unassembled WGS sequence"/>
</dbReference>
<feature type="compositionally biased region" description="Polar residues" evidence="1">
    <location>
        <begin position="1"/>
        <end position="18"/>
    </location>
</feature>
<dbReference type="AlphaFoldDB" id="A0A0T5P5F9"/>
<dbReference type="Gene3D" id="1.10.150.690">
    <property type="entry name" value="DUF2063"/>
    <property type="match status" value="1"/>
</dbReference>
<dbReference type="EMBL" id="CP031598">
    <property type="protein sequence ID" value="QEW27522.1"/>
    <property type="molecule type" value="Genomic_DNA"/>
</dbReference>
<dbReference type="RefSeq" id="WP_057818742.1">
    <property type="nucleotide sequence ID" value="NZ_CP031598.1"/>
</dbReference>
<evidence type="ECO:0000313" key="3">
    <source>
        <dbReference type="EMBL" id="KRS16304.1"/>
    </source>
</evidence>
<accession>A0A0T5P5F9</accession>
<evidence type="ECO:0000256" key="1">
    <source>
        <dbReference type="SAM" id="MobiDB-lite"/>
    </source>
</evidence>
<dbReference type="InterPro" id="IPR018640">
    <property type="entry name" value="DUF2063"/>
</dbReference>
<evidence type="ECO:0000313" key="4">
    <source>
        <dbReference type="EMBL" id="QEW27522.1"/>
    </source>
</evidence>
<evidence type="ECO:0000259" key="2">
    <source>
        <dbReference type="Pfam" id="PF09836"/>
    </source>
</evidence>
<dbReference type="OrthoDB" id="4146344at2"/>
<organism evidence="3 5">
    <name type="scientific">Roseovarius indicus</name>
    <dbReference type="NCBI Taxonomy" id="540747"/>
    <lineage>
        <taxon>Bacteria</taxon>
        <taxon>Pseudomonadati</taxon>
        <taxon>Pseudomonadota</taxon>
        <taxon>Alphaproteobacteria</taxon>
        <taxon>Rhodobacterales</taxon>
        <taxon>Roseobacteraceae</taxon>
        <taxon>Roseovarius</taxon>
    </lineage>
</organism>